<reference evidence="2 3" key="1">
    <citation type="journal article" date="2014" name="Int. J. Syst. Evol. Microbiol.">
        <title>Phaeodactylibacter xiamenensis gen. nov., sp. nov., a member of the family Saprospiraceae isolated from the marine alga Phaeodactylum tricornutum.</title>
        <authorList>
            <person name="Chen Z.Jr."/>
            <person name="Lei X."/>
            <person name="Lai Q."/>
            <person name="Li Y."/>
            <person name="Zhang B."/>
            <person name="Zhang J."/>
            <person name="Zhang H."/>
            <person name="Yang L."/>
            <person name="Zheng W."/>
            <person name="Tian Y."/>
            <person name="Yu Z."/>
            <person name="Xu H.Jr."/>
            <person name="Zheng T."/>
        </authorList>
    </citation>
    <scope>NUCLEOTIDE SEQUENCE [LARGE SCALE GENOMIC DNA]</scope>
    <source>
        <strain evidence="2 3">KD52</strain>
    </source>
</reference>
<keyword evidence="3" id="KW-1185">Reference proteome</keyword>
<dbReference type="InterPro" id="IPR024983">
    <property type="entry name" value="CHAT_dom"/>
</dbReference>
<evidence type="ECO:0000259" key="1">
    <source>
        <dbReference type="Pfam" id="PF12770"/>
    </source>
</evidence>
<dbReference type="Pfam" id="PF12770">
    <property type="entry name" value="CHAT"/>
    <property type="match status" value="1"/>
</dbReference>
<dbReference type="STRING" id="1524460.IX84_26855"/>
<comment type="caution">
    <text evidence="2">The sequence shown here is derived from an EMBL/GenBank/DDBJ whole genome shotgun (WGS) entry which is preliminary data.</text>
</comment>
<evidence type="ECO:0000313" key="2">
    <source>
        <dbReference type="EMBL" id="KGE85697.1"/>
    </source>
</evidence>
<proteinExistence type="predicted"/>
<dbReference type="RefSeq" id="WP_044227786.1">
    <property type="nucleotide sequence ID" value="NZ_JPOS01000084.1"/>
</dbReference>
<dbReference type="Proteomes" id="UP000029736">
    <property type="component" value="Unassembled WGS sequence"/>
</dbReference>
<feature type="domain" description="CHAT" evidence="1">
    <location>
        <begin position="647"/>
        <end position="944"/>
    </location>
</feature>
<protein>
    <recommendedName>
        <fullName evidence="1">CHAT domain-containing protein</fullName>
    </recommendedName>
</protein>
<dbReference type="OrthoDB" id="9771112at2"/>
<dbReference type="EMBL" id="JPOS01000084">
    <property type="protein sequence ID" value="KGE85697.1"/>
    <property type="molecule type" value="Genomic_DNA"/>
</dbReference>
<name>A0A098S3B7_9BACT</name>
<gene>
    <name evidence="2" type="ORF">IX84_26855</name>
</gene>
<evidence type="ECO:0000313" key="3">
    <source>
        <dbReference type="Proteomes" id="UP000029736"/>
    </source>
</evidence>
<accession>A0A098S3B7</accession>
<sequence>MNYEAFYIQTLKECKIDEAFQQLKIDKVNSLRRKNYEQYAQVIICYVRLKLFTAEYHDLERKLKDVADSSYYVYLKQQTKAHISLLLSKIAYSKGGWEEAEQLAEEAMAYGRAAKENGEPDDCYLFCRAYLVLAKVQFRQRDVYRAKLLMAKSFLCYKDSTEHTNGHYMRARLLSHYAQICMLDHTIVIATSLIEESKQVYDSAGYKPYFYLPEINSHWGAVLIAQGEEYDKAREKLKEAFRLLHMHFPKCMNRQKAHICYLLGMSFLKEAELPGVEKGALLAQAELYFGKELKLRLGLYLKPWHSTIARARNNLAQVYTEIGGEHYFERAIEMVDLALKGNYSRQDSAAKKLSALQKIKGSNSPFEAIRSLFLLARLKYLQFRAKLKKKGALKEAWDTINLAHLAILLIRKEYYNLETKIAVMGQQARAVYEMGLAILYEQQGAFGEDERLVLEQGIFEFFYFSKSFLLLESLSPFSLTTLSARPQQSGNASPDMVASLIKNIDECFSEGLKYTLEDEQDKITLLLKINKKTVNSDWSNDHKIKDVLGDIRNQLREEEEEGTVLSYFLGEQGLYAMVIRGSEPLQFFQLLDRSKEVIELKKSILDCSAILNGYELEELDDQIFRLDIEQGLYAGLKDKNVKCIGYSSQLYKILIAPLRHALGNRIYIIPDEELFYVPFPFLSERFDTSGKNKFSVQTYLINNYKISYHLSNALLYWNHNDKRGKEPTLADAFRLYSLPGLYTNIELGSDEQRLNQAKIDAVIYIAGLFQLRFPKMQHELLSYSTAEIKGNLQNEGSAIQILHFFGHSYSEGGYANAPCLVLRKNLRTGQLHMLSQAEIQHLTLDSNTLVIINACKGGHGGVGNGEGPVSLVQAFLKAGARNIYYSQYKMGAEEILQFSSRVIKRLLEGDNFLDALVNIQRQCLKSGTSDSHPAIWASYSFIGNQMQKIWNPNQKGEQ</sequence>
<dbReference type="AlphaFoldDB" id="A0A098S3B7"/>
<organism evidence="2 3">
    <name type="scientific">Phaeodactylibacter xiamenensis</name>
    <dbReference type="NCBI Taxonomy" id="1524460"/>
    <lineage>
        <taxon>Bacteria</taxon>
        <taxon>Pseudomonadati</taxon>
        <taxon>Bacteroidota</taxon>
        <taxon>Saprospiria</taxon>
        <taxon>Saprospirales</taxon>
        <taxon>Haliscomenobacteraceae</taxon>
        <taxon>Phaeodactylibacter</taxon>
    </lineage>
</organism>